<dbReference type="SUPFAM" id="SSF56235">
    <property type="entry name" value="N-terminal nucleophile aminohydrolases (Ntn hydrolases)"/>
    <property type="match status" value="1"/>
</dbReference>
<dbReference type="GO" id="GO:0016787">
    <property type="term" value="F:hydrolase activity"/>
    <property type="evidence" value="ECO:0007669"/>
    <property type="project" value="UniProtKB-KW"/>
</dbReference>
<comment type="caution">
    <text evidence="4">The sequence shown here is derived from an EMBL/GenBank/DDBJ whole genome shotgun (WGS) entry which is preliminary data.</text>
</comment>
<reference evidence="4 5" key="1">
    <citation type="journal article" date="2015" name="Int. J. Syst. Evol. Microbiol.">
        <title>Hyunsoonleella pacifica sp. nov., isolated from seawater of South Pacific Gyre.</title>
        <authorList>
            <person name="Gao X."/>
            <person name="Zhang Z."/>
            <person name="Dai X."/>
            <person name="Zhang X.H."/>
        </authorList>
    </citation>
    <scope>NUCLEOTIDE SEQUENCE [LARGE SCALE GENOMIC DNA]</scope>
    <source>
        <strain evidence="4 5">SW033</strain>
    </source>
</reference>
<accession>A0A4Q9FJC8</accession>
<name>A0A4Q9FJC8_9FLAO</name>
<evidence type="ECO:0000313" key="5">
    <source>
        <dbReference type="Proteomes" id="UP000292372"/>
    </source>
</evidence>
<protein>
    <submittedName>
        <fullName evidence="4">Linear amide C-N hydrolase</fullName>
    </submittedName>
</protein>
<dbReference type="InterPro" id="IPR029132">
    <property type="entry name" value="CBAH/NAAA_C"/>
</dbReference>
<dbReference type="AlphaFoldDB" id="A0A4Q9FJC8"/>
<dbReference type="OrthoDB" id="9794717at2"/>
<dbReference type="EMBL" id="SIRS01000006">
    <property type="protein sequence ID" value="TBN13787.1"/>
    <property type="molecule type" value="Genomic_DNA"/>
</dbReference>
<evidence type="ECO:0000256" key="2">
    <source>
        <dbReference type="ARBA" id="ARBA00022801"/>
    </source>
</evidence>
<dbReference type="PANTHER" id="PTHR35527:SF2">
    <property type="entry name" value="HYDROLASE"/>
    <property type="match status" value="1"/>
</dbReference>
<dbReference type="PANTHER" id="PTHR35527">
    <property type="entry name" value="CHOLOYLGLYCINE HYDROLASE"/>
    <property type="match status" value="1"/>
</dbReference>
<organism evidence="4 5">
    <name type="scientific">Hyunsoonleella pacifica</name>
    <dbReference type="NCBI Taxonomy" id="1080224"/>
    <lineage>
        <taxon>Bacteria</taxon>
        <taxon>Pseudomonadati</taxon>
        <taxon>Bacteroidota</taxon>
        <taxon>Flavobacteriia</taxon>
        <taxon>Flavobacteriales</taxon>
        <taxon>Flavobacteriaceae</taxon>
    </lineage>
</organism>
<evidence type="ECO:0000313" key="4">
    <source>
        <dbReference type="EMBL" id="TBN13787.1"/>
    </source>
</evidence>
<keyword evidence="2 4" id="KW-0378">Hydrolase</keyword>
<keyword evidence="5" id="KW-1185">Reference proteome</keyword>
<proteinExistence type="inferred from homology"/>
<evidence type="ECO:0000259" key="3">
    <source>
        <dbReference type="Pfam" id="PF02275"/>
    </source>
</evidence>
<dbReference type="InterPro" id="IPR052193">
    <property type="entry name" value="Peptidase_C59"/>
</dbReference>
<dbReference type="Pfam" id="PF02275">
    <property type="entry name" value="CBAH"/>
    <property type="match status" value="1"/>
</dbReference>
<gene>
    <name evidence="4" type="ORF">EYD46_14935</name>
</gene>
<dbReference type="InterPro" id="IPR029055">
    <property type="entry name" value="Ntn_hydrolases_N"/>
</dbReference>
<dbReference type="Proteomes" id="UP000292372">
    <property type="component" value="Unassembled WGS sequence"/>
</dbReference>
<dbReference type="Gene3D" id="3.60.60.10">
    <property type="entry name" value="Penicillin V Acylase, Chain A"/>
    <property type="match status" value="1"/>
</dbReference>
<comment type="similarity">
    <text evidence="1">Belongs to the peptidase C59 family.</text>
</comment>
<evidence type="ECO:0000256" key="1">
    <source>
        <dbReference type="ARBA" id="ARBA00006625"/>
    </source>
</evidence>
<dbReference type="RefSeq" id="WP_130937974.1">
    <property type="nucleotide sequence ID" value="NZ_BMEE01000005.1"/>
</dbReference>
<sequence length="295" mass="32299">MCTSFLAFKSNQFAITGRSLDYDQDNSYKTVSTPKGTVFHSVLNNGVSWTSSYDMVTVDSVVSGSSYPIPFEGMNSVGISISGNLANAQYPSGKSGSTISSDDFVNYMLAQVSSLQLVPSLLQNLNIKSNWQYHYILFDSSGNSMVVEFANGDVICTANKTFVLTNNPNLNFQLENQNNYANCKNWFPGATLPDTGDQFHGQGMYGIPGDWMSTSRFTRVTTMLKYSANLPTSVSEAVYLSKRIIDSASLIKGIDCGSSATGKPIYTQIQIVKDLVNGVVYTREYGQDTWTVTQV</sequence>
<feature type="domain" description="Choloylglycine hydrolase/NAAA C-terminal" evidence="3">
    <location>
        <begin position="2"/>
        <end position="285"/>
    </location>
</feature>